<dbReference type="PANTHER" id="PTHR37984:SF9">
    <property type="entry name" value="INTEGRASE CATALYTIC DOMAIN-CONTAINING PROTEIN"/>
    <property type="match status" value="1"/>
</dbReference>
<evidence type="ECO:0000313" key="2">
    <source>
        <dbReference type="Proteomes" id="UP001235939"/>
    </source>
</evidence>
<accession>A0ABY6K6A1</accession>
<dbReference type="InterPro" id="IPR021109">
    <property type="entry name" value="Peptidase_aspartic_dom_sf"/>
</dbReference>
<gene>
    <name evidence="1" type="ORF">LAZ67_2003458</name>
</gene>
<dbReference type="InterPro" id="IPR050951">
    <property type="entry name" value="Retrovirus_Pol_polyprotein"/>
</dbReference>
<dbReference type="Proteomes" id="UP001235939">
    <property type="component" value="Chromosome 02"/>
</dbReference>
<keyword evidence="2" id="KW-1185">Reference proteome</keyword>
<organism evidence="1 2">
    <name type="scientific">Cordylochernes scorpioides</name>
    <dbReference type="NCBI Taxonomy" id="51811"/>
    <lineage>
        <taxon>Eukaryota</taxon>
        <taxon>Metazoa</taxon>
        <taxon>Ecdysozoa</taxon>
        <taxon>Arthropoda</taxon>
        <taxon>Chelicerata</taxon>
        <taxon>Arachnida</taxon>
        <taxon>Pseudoscorpiones</taxon>
        <taxon>Cheliferoidea</taxon>
        <taxon>Chernetidae</taxon>
        <taxon>Cordylochernes</taxon>
    </lineage>
</organism>
<dbReference type="Gene3D" id="4.10.60.10">
    <property type="entry name" value="Zinc finger, CCHC-type"/>
    <property type="match status" value="1"/>
</dbReference>
<dbReference type="EMBL" id="CP092864">
    <property type="protein sequence ID" value="UYV63212.1"/>
    <property type="molecule type" value="Genomic_DNA"/>
</dbReference>
<evidence type="ECO:0000313" key="1">
    <source>
        <dbReference type="EMBL" id="UYV63212.1"/>
    </source>
</evidence>
<sequence>MQIAAPEGFNFGKPNEWPIWLKRFQRYRIASGLSEKSENEQVNALVYIMGDKAEEILILFNLSEAQNNDYKLVVSKLQNYFIGKRNLIYERAKFNRRSQGESEPVEEFITNLYVLAENCNYGILKEEMIRDRLVVGVKNFNLSEKLQLESELTLEKAIQIVRQSESVKNQQKEIRQDTENRNVDVIDKKGGRNGTIFQKTRMKGTKTYNSNFPKNHQGWSSNEKRKCFQCGYYQGYSKEQCPAKDAICNKCRKKGHFAKVCHTKTIQEVSSSQNNAFIGIVNDQPIKFKIDTGAEVSVMPEEIYLQHFGYLKTEKADKNPFAVSKKIEVNGMFQAFLESKRQKCEESIYIVKGVARPLLSCRASEILGLVRRINIVEDHAPTKLDPMLKFPKLFTGLGKIYIPYEIKLKEGAKPYSIYTPRRVPIPLMKELQVELERMTSNGVI</sequence>
<reference evidence="1 2" key="1">
    <citation type="submission" date="2022-01" db="EMBL/GenBank/DDBJ databases">
        <title>A chromosomal length assembly of Cordylochernes scorpioides.</title>
        <authorList>
            <person name="Zeh D."/>
            <person name="Zeh J."/>
        </authorList>
    </citation>
    <scope>NUCLEOTIDE SEQUENCE [LARGE SCALE GENOMIC DNA]</scope>
    <source>
        <strain evidence="1">IN4F17</strain>
        <tissue evidence="1">Whole Body</tissue>
    </source>
</reference>
<proteinExistence type="predicted"/>
<protein>
    <submittedName>
        <fullName evidence="1">Uncharacterized protein</fullName>
    </submittedName>
</protein>
<dbReference type="SUPFAM" id="SSF50630">
    <property type="entry name" value="Acid proteases"/>
    <property type="match status" value="1"/>
</dbReference>
<name>A0ABY6K6A1_9ARAC</name>
<dbReference type="PANTHER" id="PTHR37984">
    <property type="entry name" value="PROTEIN CBG26694"/>
    <property type="match status" value="1"/>
</dbReference>